<feature type="domain" description="Thioredoxin" evidence="4">
    <location>
        <begin position="10"/>
        <end position="123"/>
    </location>
</feature>
<evidence type="ECO:0000256" key="1">
    <source>
        <dbReference type="ARBA" id="ARBA00023157"/>
    </source>
</evidence>
<reference evidence="5" key="1">
    <citation type="journal article" date="2010" name="Science">
        <title>The genome of the Western clawed frog Xenopus tropicalis.</title>
        <authorList>
            <person name="Hellsten U."/>
            <person name="Harland R.M."/>
            <person name="Gilchrist M.J."/>
            <person name="Hendrix D."/>
            <person name="Jurka J."/>
            <person name="Kapitonov V."/>
            <person name="Ovcharenko I."/>
            <person name="Putnam N.H."/>
            <person name="Shu S."/>
            <person name="Taher L."/>
            <person name="Blitz I.L."/>
            <person name="Blumberg B."/>
            <person name="Dichmann D.S."/>
            <person name="Dubchak I."/>
            <person name="Amaya E."/>
            <person name="Detter J.C."/>
            <person name="Fletcher R."/>
            <person name="Gerhard D.S."/>
            <person name="Goodstein D."/>
            <person name="Graves T."/>
            <person name="Grigoriev I.V."/>
            <person name="Grimwood J."/>
            <person name="Kawashima T."/>
            <person name="Lindquist E."/>
            <person name="Lucas S.M."/>
            <person name="Mead P.E."/>
            <person name="Mitros T."/>
            <person name="Ogino H."/>
            <person name="Ohta Y."/>
            <person name="Poliakov A.V."/>
            <person name="Pollet N."/>
            <person name="Robert J."/>
            <person name="Salamov A."/>
            <person name="Sater A.K."/>
            <person name="Schmutz J."/>
            <person name="Terry A."/>
            <person name="Vize P.D."/>
            <person name="Warren W.C."/>
            <person name="Wells D."/>
            <person name="Wills A."/>
            <person name="Wilson R.K."/>
            <person name="Zimmerman L.B."/>
            <person name="Zorn A.M."/>
            <person name="Grainger R."/>
            <person name="Grammer T."/>
            <person name="Khokha M.K."/>
            <person name="Richardson P.M."/>
            <person name="Rokhsar D.S."/>
        </authorList>
    </citation>
    <scope>NUCLEOTIDE SEQUENCE [LARGE SCALE GENOMIC DNA]</scope>
    <source>
        <strain evidence="5">Nigerian</strain>
    </source>
</reference>
<evidence type="ECO:0000256" key="3">
    <source>
        <dbReference type="SAM" id="MobiDB-lite"/>
    </source>
</evidence>
<evidence type="ECO:0000256" key="2">
    <source>
        <dbReference type="ARBA" id="ARBA00023284"/>
    </source>
</evidence>
<dbReference type="Bgee" id="ENSXETG00000036357">
    <property type="expression patterns" value="Expressed in testis and 2 other cell types or tissues"/>
</dbReference>
<dbReference type="Pfam" id="PF00085">
    <property type="entry name" value="Thioredoxin"/>
    <property type="match status" value="1"/>
</dbReference>
<proteinExistence type="predicted"/>
<dbReference type="InParanoid" id="A0A803JWD6"/>
<dbReference type="Ensembl" id="ENSXETT00000112138">
    <property type="protein sequence ID" value="ENSXETP00000112339"/>
    <property type="gene ID" value="ENSXETG00000036357"/>
</dbReference>
<dbReference type="AlphaFoldDB" id="A0A803JWD6"/>
<gene>
    <name evidence="5" type="primary">LOC100498224</name>
</gene>
<organism evidence="5">
    <name type="scientific">Xenopus tropicalis</name>
    <name type="common">Western clawed frog</name>
    <name type="synonym">Silurana tropicalis</name>
    <dbReference type="NCBI Taxonomy" id="8364"/>
    <lineage>
        <taxon>Eukaryota</taxon>
        <taxon>Metazoa</taxon>
        <taxon>Chordata</taxon>
        <taxon>Craniata</taxon>
        <taxon>Vertebrata</taxon>
        <taxon>Euteleostomi</taxon>
        <taxon>Amphibia</taxon>
        <taxon>Batrachia</taxon>
        <taxon>Anura</taxon>
        <taxon>Pipoidea</taxon>
        <taxon>Pipidae</taxon>
        <taxon>Xenopodinae</taxon>
        <taxon>Xenopus</taxon>
        <taxon>Silurana</taxon>
    </lineage>
</organism>
<evidence type="ECO:0000313" key="5">
    <source>
        <dbReference type="Ensembl" id="ENSXETP00000112339"/>
    </source>
</evidence>
<keyword evidence="1" id="KW-1015">Disulfide bond</keyword>
<feature type="region of interest" description="Disordered" evidence="3">
    <location>
        <begin position="1"/>
        <end position="20"/>
    </location>
</feature>
<name>A0A803JWD6_XENTR</name>
<dbReference type="PANTHER" id="PTHR46115">
    <property type="entry name" value="THIOREDOXIN-LIKE PROTEIN 1"/>
    <property type="match status" value="1"/>
</dbReference>
<dbReference type="InterPro" id="IPR036249">
    <property type="entry name" value="Thioredoxin-like_sf"/>
</dbReference>
<dbReference type="CDD" id="cd02947">
    <property type="entry name" value="TRX_family"/>
    <property type="match status" value="1"/>
</dbReference>
<keyword evidence="2" id="KW-0676">Redox-active center</keyword>
<reference evidence="5" key="2">
    <citation type="submission" date="2021-03" db="UniProtKB">
        <authorList>
            <consortium name="Ensembl"/>
        </authorList>
    </citation>
    <scope>IDENTIFICATION</scope>
</reference>
<dbReference type="InterPro" id="IPR013766">
    <property type="entry name" value="Thioredoxin_domain"/>
</dbReference>
<dbReference type="Gene3D" id="3.40.30.10">
    <property type="entry name" value="Glutaredoxin"/>
    <property type="match status" value="1"/>
</dbReference>
<dbReference type="SUPFAM" id="SSF52833">
    <property type="entry name" value="Thioredoxin-like"/>
    <property type="match status" value="1"/>
</dbReference>
<protein>
    <submittedName>
        <fullName evidence="5">Thioredoxin</fullName>
    </submittedName>
</protein>
<accession>A0A803JWD6</accession>
<sequence>KEASGSADSEPGYKCSPRISLRGTPLKEELQYALRDAGQKLVLVNFSSHKCGQCTIVAPEYEKLCTEYPDILLYKVLDDAPKLCQHCEITSTPTFVFYKDRLKIKQFSGADIVQLRETIRKLY</sequence>
<evidence type="ECO:0000259" key="4">
    <source>
        <dbReference type="PROSITE" id="PS51352"/>
    </source>
</evidence>
<dbReference type="PROSITE" id="PS51352">
    <property type="entry name" value="THIOREDOXIN_2"/>
    <property type="match status" value="1"/>
</dbReference>